<keyword evidence="2" id="KW-1185">Reference proteome</keyword>
<gene>
    <name evidence="1" type="ORF">E2C01_069259</name>
</gene>
<proteinExistence type="predicted"/>
<dbReference type="Proteomes" id="UP000324222">
    <property type="component" value="Unassembled WGS sequence"/>
</dbReference>
<evidence type="ECO:0000313" key="2">
    <source>
        <dbReference type="Proteomes" id="UP000324222"/>
    </source>
</evidence>
<comment type="caution">
    <text evidence="1">The sequence shown here is derived from an EMBL/GenBank/DDBJ whole genome shotgun (WGS) entry which is preliminary data.</text>
</comment>
<dbReference type="AlphaFoldDB" id="A0A5B7HQZ3"/>
<accession>A0A5B7HQZ3</accession>
<sequence>MLWLGECAGLRRGRGTASWPVISSMYHAGRVARGSMNSAWTQQERNTKAAMRRGVFASYKSEGSLR</sequence>
<protein>
    <submittedName>
        <fullName evidence="1">Uncharacterized protein</fullName>
    </submittedName>
</protein>
<evidence type="ECO:0000313" key="1">
    <source>
        <dbReference type="EMBL" id="MPC74880.1"/>
    </source>
</evidence>
<reference evidence="1 2" key="1">
    <citation type="submission" date="2019-05" db="EMBL/GenBank/DDBJ databases">
        <title>Another draft genome of Portunus trituberculatus and its Hox gene families provides insights of decapod evolution.</title>
        <authorList>
            <person name="Jeong J.-H."/>
            <person name="Song I."/>
            <person name="Kim S."/>
            <person name="Choi T."/>
            <person name="Kim D."/>
            <person name="Ryu S."/>
            <person name="Kim W."/>
        </authorList>
    </citation>
    <scope>NUCLEOTIDE SEQUENCE [LARGE SCALE GENOMIC DNA]</scope>
    <source>
        <tissue evidence="1">Muscle</tissue>
    </source>
</reference>
<name>A0A5B7HQZ3_PORTR</name>
<dbReference type="EMBL" id="VSRR010039923">
    <property type="protein sequence ID" value="MPC74880.1"/>
    <property type="molecule type" value="Genomic_DNA"/>
</dbReference>
<organism evidence="1 2">
    <name type="scientific">Portunus trituberculatus</name>
    <name type="common">Swimming crab</name>
    <name type="synonym">Neptunus trituberculatus</name>
    <dbReference type="NCBI Taxonomy" id="210409"/>
    <lineage>
        <taxon>Eukaryota</taxon>
        <taxon>Metazoa</taxon>
        <taxon>Ecdysozoa</taxon>
        <taxon>Arthropoda</taxon>
        <taxon>Crustacea</taxon>
        <taxon>Multicrustacea</taxon>
        <taxon>Malacostraca</taxon>
        <taxon>Eumalacostraca</taxon>
        <taxon>Eucarida</taxon>
        <taxon>Decapoda</taxon>
        <taxon>Pleocyemata</taxon>
        <taxon>Brachyura</taxon>
        <taxon>Eubrachyura</taxon>
        <taxon>Portunoidea</taxon>
        <taxon>Portunidae</taxon>
        <taxon>Portuninae</taxon>
        <taxon>Portunus</taxon>
    </lineage>
</organism>